<comment type="caution">
    <text evidence="3">The sequence shown here is derived from an EMBL/GenBank/DDBJ whole genome shotgun (WGS) entry which is preliminary data.</text>
</comment>
<dbReference type="InterPro" id="IPR001387">
    <property type="entry name" value="Cro/C1-type_HTH"/>
</dbReference>
<dbReference type="EMBL" id="CCDP010000003">
    <property type="protein sequence ID" value="CDQ41530.1"/>
    <property type="molecule type" value="Genomic_DNA"/>
</dbReference>
<dbReference type="Pfam" id="PF01381">
    <property type="entry name" value="HTH_3"/>
    <property type="match status" value="1"/>
</dbReference>
<dbReference type="RefSeq" id="WP_051739298.1">
    <property type="nucleotide sequence ID" value="NZ_BNER01000005.1"/>
</dbReference>
<gene>
    <name evidence="3" type="primary">rghR</name>
    <name evidence="3" type="ORF">BN990_03903</name>
</gene>
<dbReference type="Proteomes" id="UP000028875">
    <property type="component" value="Unassembled WGS sequence"/>
</dbReference>
<evidence type="ECO:0000256" key="1">
    <source>
        <dbReference type="ARBA" id="ARBA00023125"/>
    </source>
</evidence>
<feature type="domain" description="HTH cro/C1-type" evidence="2">
    <location>
        <begin position="10"/>
        <end position="65"/>
    </location>
</feature>
<dbReference type="AlphaFoldDB" id="A0A024QH75"/>
<protein>
    <submittedName>
        <fullName evidence="3">RapGH repressor</fullName>
    </submittedName>
</protein>
<dbReference type="GO" id="GO:0005829">
    <property type="term" value="C:cytosol"/>
    <property type="evidence" value="ECO:0007669"/>
    <property type="project" value="TreeGrafter"/>
</dbReference>
<dbReference type="SUPFAM" id="SSF47413">
    <property type="entry name" value="lambda repressor-like DNA-binding domains"/>
    <property type="match status" value="2"/>
</dbReference>
<reference evidence="4" key="2">
    <citation type="submission" date="2014-05" db="EMBL/GenBank/DDBJ databases">
        <title>Draft genome sequence of Virgibacillus massiliensis Vm-5.</title>
        <authorList>
            <person name="Khelaifia S."/>
            <person name="Croce O."/>
            <person name="Lagier J.C."/>
            <person name="Raoult D."/>
        </authorList>
    </citation>
    <scope>NUCLEOTIDE SEQUENCE [LARGE SCALE GENOMIC DNA]</scope>
    <source>
        <strain evidence="4">Vm-5</strain>
    </source>
</reference>
<evidence type="ECO:0000259" key="2">
    <source>
        <dbReference type="PROSITE" id="PS50943"/>
    </source>
</evidence>
<organism evidence="3 4">
    <name type="scientific">Virgibacillus massiliensis</name>
    <dbReference type="NCBI Taxonomy" id="1462526"/>
    <lineage>
        <taxon>Bacteria</taxon>
        <taxon>Bacillati</taxon>
        <taxon>Bacillota</taxon>
        <taxon>Bacilli</taxon>
        <taxon>Bacillales</taxon>
        <taxon>Bacillaceae</taxon>
        <taxon>Virgibacillus</taxon>
    </lineage>
</organism>
<dbReference type="PANTHER" id="PTHR46797:SF1">
    <property type="entry name" value="METHYLPHOSPHONATE SYNTHASE"/>
    <property type="match status" value="1"/>
</dbReference>
<accession>A0A024QH75</accession>
<dbReference type="GO" id="GO:0003700">
    <property type="term" value="F:DNA-binding transcription factor activity"/>
    <property type="evidence" value="ECO:0007669"/>
    <property type="project" value="TreeGrafter"/>
</dbReference>
<proteinExistence type="predicted"/>
<reference evidence="3 4" key="1">
    <citation type="submission" date="2014-03" db="EMBL/GenBank/DDBJ databases">
        <authorList>
            <person name="Urmite Genomes U."/>
        </authorList>
    </citation>
    <scope>NUCLEOTIDE SEQUENCE [LARGE SCALE GENOMIC DNA]</scope>
    <source>
        <strain evidence="3 4">Vm-5</strain>
    </source>
</reference>
<dbReference type="SMART" id="SM00530">
    <property type="entry name" value="HTH_XRE"/>
    <property type="match status" value="2"/>
</dbReference>
<evidence type="ECO:0000313" key="3">
    <source>
        <dbReference type="EMBL" id="CDQ41530.1"/>
    </source>
</evidence>
<sequence>MISKNFGEEIKTARMYNKLTIREAAKRMGLSHSYLSQIENNKRSIPSPEVIKKISVGLNTDYYYLLSVAGYNNEAYKTLSFLNKLIDEAPEEFKIDFMKKHDPHIRKLIENRRKLNDKLPNPEVSIRFPNTFFINAEAHDYLRLMRLNKKLSNKEMAEKLGIKEEQYIKMESKMTYSSLELEQYSTRLGEIFGVEEFKDWLLFVFTETPNQNFVDDYTPEDVMKEITVTVPSVVKKYDSDGKVFFQSYNEDQLRQNFSKLEHILSDDRLLTYYGRVLTSKDKQKILRVMEILFE</sequence>
<dbReference type="Gene3D" id="1.10.260.40">
    <property type="entry name" value="lambda repressor-like DNA-binding domains"/>
    <property type="match status" value="1"/>
</dbReference>
<dbReference type="STRING" id="1462526.BN990_03903"/>
<name>A0A024QH75_9BACI</name>
<dbReference type="PROSITE" id="PS50943">
    <property type="entry name" value="HTH_CROC1"/>
    <property type="match status" value="2"/>
</dbReference>
<dbReference type="InterPro" id="IPR010982">
    <property type="entry name" value="Lambda_DNA-bd_dom_sf"/>
</dbReference>
<dbReference type="eggNOG" id="COG1396">
    <property type="taxonomic scope" value="Bacteria"/>
</dbReference>
<dbReference type="PANTHER" id="PTHR46797">
    <property type="entry name" value="HTH-TYPE TRANSCRIPTIONAL REGULATOR"/>
    <property type="match status" value="1"/>
</dbReference>
<dbReference type="GO" id="GO:0003677">
    <property type="term" value="F:DNA binding"/>
    <property type="evidence" value="ECO:0007669"/>
    <property type="project" value="UniProtKB-KW"/>
</dbReference>
<keyword evidence="4" id="KW-1185">Reference proteome</keyword>
<keyword evidence="1" id="KW-0238">DNA-binding</keyword>
<dbReference type="InterPro" id="IPR050807">
    <property type="entry name" value="TransReg_Diox_bact_type"/>
</dbReference>
<dbReference type="CDD" id="cd00093">
    <property type="entry name" value="HTH_XRE"/>
    <property type="match status" value="2"/>
</dbReference>
<dbReference type="OrthoDB" id="9812960at2"/>
<feature type="domain" description="HTH cro/C1-type" evidence="2">
    <location>
        <begin position="142"/>
        <end position="197"/>
    </location>
</feature>
<evidence type="ECO:0000313" key="4">
    <source>
        <dbReference type="Proteomes" id="UP000028875"/>
    </source>
</evidence>